<proteinExistence type="predicted"/>
<dbReference type="Proteomes" id="UP001362999">
    <property type="component" value="Unassembled WGS sequence"/>
</dbReference>
<name>A0AAW0BLA2_9AGAR</name>
<evidence type="ECO:0000313" key="2">
    <source>
        <dbReference type="Proteomes" id="UP001362999"/>
    </source>
</evidence>
<feature type="non-terminal residue" evidence="1">
    <location>
        <position position="1"/>
    </location>
</feature>
<evidence type="ECO:0000313" key="1">
    <source>
        <dbReference type="EMBL" id="KAK7026638.1"/>
    </source>
</evidence>
<dbReference type="EMBL" id="JAWWNJ010000031">
    <property type="protein sequence ID" value="KAK7026638.1"/>
    <property type="molecule type" value="Genomic_DNA"/>
</dbReference>
<sequence>GAAVDNDIIPLLDQIAQHASAPDVAVNLIASLRVVLTDVRPRDNPIFQWIDTIVYKIACAVYAQRFAFQSQNDKTFVDAFIRRHWQRGNDGQALKRPKEVTKDTVKEDLRREAQRVASQHARVLDAYREHGAIVFLDPNWCFKKLEENRVQGAHAQDNTLADAAVARHTAAEAAILNILGAYCNSNKHRYIDQVCGLLWELRRSYAVLSGLGVQ</sequence>
<reference evidence="1 2" key="1">
    <citation type="journal article" date="2024" name="J Genomics">
        <title>Draft genome sequencing and assembly of Favolaschia claudopus CIRM-BRFM 2984 isolated from oak limbs.</title>
        <authorList>
            <person name="Navarro D."/>
            <person name="Drula E."/>
            <person name="Chaduli D."/>
            <person name="Cazenave R."/>
            <person name="Ahrendt S."/>
            <person name="Wang J."/>
            <person name="Lipzen A."/>
            <person name="Daum C."/>
            <person name="Barry K."/>
            <person name="Grigoriev I.V."/>
            <person name="Favel A."/>
            <person name="Rosso M.N."/>
            <person name="Martin F."/>
        </authorList>
    </citation>
    <scope>NUCLEOTIDE SEQUENCE [LARGE SCALE GENOMIC DNA]</scope>
    <source>
        <strain evidence="1 2">CIRM-BRFM 2984</strain>
    </source>
</reference>
<keyword evidence="2" id="KW-1185">Reference proteome</keyword>
<gene>
    <name evidence="1" type="ORF">R3P38DRAFT_2944286</name>
</gene>
<organism evidence="1 2">
    <name type="scientific">Favolaschia claudopus</name>
    <dbReference type="NCBI Taxonomy" id="2862362"/>
    <lineage>
        <taxon>Eukaryota</taxon>
        <taxon>Fungi</taxon>
        <taxon>Dikarya</taxon>
        <taxon>Basidiomycota</taxon>
        <taxon>Agaricomycotina</taxon>
        <taxon>Agaricomycetes</taxon>
        <taxon>Agaricomycetidae</taxon>
        <taxon>Agaricales</taxon>
        <taxon>Marasmiineae</taxon>
        <taxon>Mycenaceae</taxon>
        <taxon>Favolaschia</taxon>
    </lineage>
</organism>
<protein>
    <submittedName>
        <fullName evidence="1">Uncharacterized protein</fullName>
    </submittedName>
</protein>
<dbReference type="AlphaFoldDB" id="A0AAW0BLA2"/>
<comment type="caution">
    <text evidence="1">The sequence shown here is derived from an EMBL/GenBank/DDBJ whole genome shotgun (WGS) entry which is preliminary data.</text>
</comment>
<accession>A0AAW0BLA2</accession>